<feature type="domain" description="UvrD-like helicase ATP-binding" evidence="16">
    <location>
        <begin position="8"/>
        <end position="494"/>
    </location>
</feature>
<sequence length="1153" mass="128845">MNSHSFTIPEDNSARTDALDPTRSFAVSAPAGSGKTGLLTHRLLKLLLTVEAPEQVLAITFTNKAASEMQERVLHALSDALAKPEPEQEHQRSLWLSARAVLARDSALNWQLLNNPNRLRILTIDGLCRSIVSLLPIDSKLGGAPDNIEEPEDAYREAAYNLLEEMESDGSISQPLTLLSKHLDNQLEKVANLLISLLGKREQWLPLIMSVSGESARLRLEASLQSVITDHLQKTTELLIPLQTEVGLLLDGIGAYFCEEDPSHTFCCLKGLKGLPDTTPESLDQWQAVAQIFLSSTNDFRKRPDKRIGFPPVKDGKIQKERYQTIVDLLQEYSDDATTTLQEIKTLPTPHYGKNEWEILDALAQVLPRLAAQLWVVFAAKGASDFTEVSLAALTSLDDKERISDILLKLDHQIQHILVDEFQDTSLPQFELLERLTTGWEPGDGRTLFLVGDGMQSCYGFRNANVGLFLRARRHGIGALSLQPLDLTVNFRSDQGIVDWVNGAFSKSFPAADDISRGAVRYTASTAFRPINISTAVQTKVCLFDNETTDKDHARKAEARHVADLVAKTQAAQPGASIAVLGRARPHLQMIMQELSLKDIEFVAQDMESLATRMVITDLLTLTKVLLQPDNRVAWLSILRSPWVGLNHFDLAVLVGSSNREAPDTDRNGYKFIWPNLLCDETLNQLSDQGRSACQRLVQTLRNSFFQIGRKNLANWVYGTWLALGGPACLLRPSDHKDAEQYFSLLRDHDHAGKIRDWSAFNRAIERLYSSPTASNDCNVQLMTLHKSKGLEFDVVIIVGLDRSSRNDDKQLLLWRERLDSQGANHLLISPVAAEGDNQGPLYQHLKYEQKLQNEYELIRLFYVGCTRAIEQLYLTACLQVEPSTSGPLALDDAGAKPKGLLKQLWPQLADQAQVVCARVDQAKAAGSPARVPGTYIRRLSVNWEMPALADNFRLAHLRLTSTIEDDDPNIPELEPAHARHLRLAGSQVHRIFEQLARSPLPADADQYCQTRQSAWQAQLLGAGIHNSALKQCLDIINTAVANALKSVTGRWILDCTHTASEAEVEYFSRKSGTSSRHIIDRTFIDHNTRWIIDYKTAQIDTDEAVDAFQARLKDQYQAQLDRYKRVYSSDNVSIQCAIYNPLLGEDHSLILY</sequence>
<reference evidence="18 19" key="1">
    <citation type="submission" date="2023-11" db="EMBL/GenBank/DDBJ databases">
        <title>Gilvimarinus fulvus sp. nov., isolated from the surface of Kelp.</title>
        <authorList>
            <person name="Sun Y.Y."/>
            <person name="Gong Y."/>
            <person name="Du Z.J."/>
        </authorList>
    </citation>
    <scope>NUCLEOTIDE SEQUENCE [LARGE SCALE GENOMIC DNA]</scope>
    <source>
        <strain evidence="18 19">SDUM040013</strain>
    </source>
</reference>
<evidence type="ECO:0000256" key="6">
    <source>
        <dbReference type="ARBA" id="ARBA00022839"/>
    </source>
</evidence>
<keyword evidence="6" id="KW-0269">Exonuclease</keyword>
<dbReference type="Pfam" id="PF12705">
    <property type="entry name" value="PDDEXK_1"/>
    <property type="match status" value="1"/>
</dbReference>
<keyword evidence="9" id="KW-0234">DNA repair</keyword>
<evidence type="ECO:0000256" key="12">
    <source>
        <dbReference type="ARBA" id="ARBA00034808"/>
    </source>
</evidence>
<accession>A0ABU4RXJ5</accession>
<dbReference type="EC" id="5.6.2.4" evidence="12"/>
<evidence type="ECO:0000256" key="10">
    <source>
        <dbReference type="ARBA" id="ARBA00023235"/>
    </source>
</evidence>
<keyword evidence="4 15" id="KW-0378">Hydrolase</keyword>
<dbReference type="PANTHER" id="PTHR11070">
    <property type="entry name" value="UVRD / RECB / PCRA DNA HELICASE FAMILY MEMBER"/>
    <property type="match status" value="1"/>
</dbReference>
<keyword evidence="7 15" id="KW-0067">ATP-binding</keyword>
<comment type="catalytic activity">
    <reaction evidence="14">
        <text>ATP + H2O = ADP + phosphate + H(+)</text>
        <dbReference type="Rhea" id="RHEA:13065"/>
        <dbReference type="ChEBI" id="CHEBI:15377"/>
        <dbReference type="ChEBI" id="CHEBI:15378"/>
        <dbReference type="ChEBI" id="CHEBI:30616"/>
        <dbReference type="ChEBI" id="CHEBI:43474"/>
        <dbReference type="ChEBI" id="CHEBI:456216"/>
        <dbReference type="EC" id="5.6.2.4"/>
    </reaction>
</comment>
<evidence type="ECO:0000256" key="4">
    <source>
        <dbReference type="ARBA" id="ARBA00022801"/>
    </source>
</evidence>
<dbReference type="Gene3D" id="3.40.50.300">
    <property type="entry name" value="P-loop containing nucleotide triphosphate hydrolases"/>
    <property type="match status" value="4"/>
</dbReference>
<feature type="domain" description="UvrD-like helicase C-terminal" evidence="17">
    <location>
        <begin position="506"/>
        <end position="790"/>
    </location>
</feature>
<evidence type="ECO:0000256" key="2">
    <source>
        <dbReference type="ARBA" id="ARBA00022741"/>
    </source>
</evidence>
<dbReference type="InterPro" id="IPR000212">
    <property type="entry name" value="DNA_helicase_UvrD/REP"/>
</dbReference>
<dbReference type="Pfam" id="PF13361">
    <property type="entry name" value="UvrD_C"/>
    <property type="match status" value="2"/>
</dbReference>
<evidence type="ECO:0000256" key="7">
    <source>
        <dbReference type="ARBA" id="ARBA00022840"/>
    </source>
</evidence>
<dbReference type="RefSeq" id="WP_302721208.1">
    <property type="nucleotide sequence ID" value="NZ_JAULRU010000264.1"/>
</dbReference>
<keyword evidence="10" id="KW-0413">Isomerase</keyword>
<evidence type="ECO:0000256" key="5">
    <source>
        <dbReference type="ARBA" id="ARBA00022806"/>
    </source>
</evidence>
<dbReference type="InterPro" id="IPR011604">
    <property type="entry name" value="PDDEXK-like_dom_sf"/>
</dbReference>
<dbReference type="Pfam" id="PF00580">
    <property type="entry name" value="UvrD-helicase"/>
    <property type="match status" value="1"/>
</dbReference>
<dbReference type="InterPro" id="IPR011335">
    <property type="entry name" value="Restrct_endonuc-II-like"/>
</dbReference>
<gene>
    <name evidence="18" type="ORF">SCD92_03260</name>
</gene>
<keyword evidence="3" id="KW-0227">DNA damage</keyword>
<keyword evidence="1" id="KW-0540">Nuclease</keyword>
<feature type="binding site" evidence="15">
    <location>
        <begin position="29"/>
        <end position="36"/>
    </location>
    <ligand>
        <name>ATP</name>
        <dbReference type="ChEBI" id="CHEBI:30616"/>
    </ligand>
</feature>
<dbReference type="InterPro" id="IPR014016">
    <property type="entry name" value="UvrD-like_ATP-bd"/>
</dbReference>
<dbReference type="Gene3D" id="3.90.320.10">
    <property type="match status" value="1"/>
</dbReference>
<comment type="caution">
    <text evidence="18">The sequence shown here is derived from an EMBL/GenBank/DDBJ whole genome shotgun (WGS) entry which is preliminary data.</text>
</comment>
<name>A0ABU4RXJ5_9GAMM</name>
<dbReference type="PROSITE" id="PS51198">
    <property type="entry name" value="UVRD_HELICASE_ATP_BIND"/>
    <property type="match status" value="1"/>
</dbReference>
<dbReference type="InterPro" id="IPR014017">
    <property type="entry name" value="DNA_helicase_UvrD-like_C"/>
</dbReference>
<evidence type="ECO:0000259" key="17">
    <source>
        <dbReference type="PROSITE" id="PS51217"/>
    </source>
</evidence>
<dbReference type="Proteomes" id="UP001273505">
    <property type="component" value="Unassembled WGS sequence"/>
</dbReference>
<comment type="catalytic activity">
    <reaction evidence="11">
        <text>Couples ATP hydrolysis with the unwinding of duplex DNA by translocating in the 3'-5' direction.</text>
        <dbReference type="EC" id="5.6.2.4"/>
    </reaction>
</comment>
<dbReference type="InterPro" id="IPR027417">
    <property type="entry name" value="P-loop_NTPase"/>
</dbReference>
<evidence type="ECO:0000259" key="16">
    <source>
        <dbReference type="PROSITE" id="PS51198"/>
    </source>
</evidence>
<dbReference type="PANTHER" id="PTHR11070:SF2">
    <property type="entry name" value="ATP-DEPENDENT DNA HELICASE SRS2"/>
    <property type="match status" value="1"/>
</dbReference>
<dbReference type="PROSITE" id="PS51217">
    <property type="entry name" value="UVRD_HELICASE_CTER"/>
    <property type="match status" value="1"/>
</dbReference>
<keyword evidence="19" id="KW-1185">Reference proteome</keyword>
<evidence type="ECO:0000256" key="15">
    <source>
        <dbReference type="PROSITE-ProRule" id="PRU00560"/>
    </source>
</evidence>
<evidence type="ECO:0000313" key="18">
    <source>
        <dbReference type="EMBL" id="MDX6848363.1"/>
    </source>
</evidence>
<evidence type="ECO:0000256" key="14">
    <source>
        <dbReference type="ARBA" id="ARBA00048988"/>
    </source>
</evidence>
<dbReference type="SUPFAM" id="SSF52980">
    <property type="entry name" value="Restriction endonuclease-like"/>
    <property type="match status" value="1"/>
</dbReference>
<evidence type="ECO:0000256" key="8">
    <source>
        <dbReference type="ARBA" id="ARBA00023125"/>
    </source>
</evidence>
<evidence type="ECO:0000256" key="11">
    <source>
        <dbReference type="ARBA" id="ARBA00034617"/>
    </source>
</evidence>
<evidence type="ECO:0000256" key="13">
    <source>
        <dbReference type="ARBA" id="ARBA00034923"/>
    </source>
</evidence>
<evidence type="ECO:0000256" key="3">
    <source>
        <dbReference type="ARBA" id="ARBA00022763"/>
    </source>
</evidence>
<keyword evidence="8" id="KW-0238">DNA-binding</keyword>
<keyword evidence="2 15" id="KW-0547">Nucleotide-binding</keyword>
<evidence type="ECO:0000256" key="1">
    <source>
        <dbReference type="ARBA" id="ARBA00022722"/>
    </source>
</evidence>
<protein>
    <recommendedName>
        <fullName evidence="12">DNA 3'-5' helicase</fullName>
        <ecNumber evidence="12">5.6.2.4</ecNumber>
    </recommendedName>
    <alternativeName>
        <fullName evidence="13">DNA 3'-5' helicase II</fullName>
    </alternativeName>
</protein>
<proteinExistence type="predicted"/>
<dbReference type="InterPro" id="IPR038726">
    <property type="entry name" value="PDDEXK_AddAB-type"/>
</dbReference>
<dbReference type="SUPFAM" id="SSF52540">
    <property type="entry name" value="P-loop containing nucleoside triphosphate hydrolases"/>
    <property type="match status" value="1"/>
</dbReference>
<evidence type="ECO:0000256" key="9">
    <source>
        <dbReference type="ARBA" id="ARBA00023204"/>
    </source>
</evidence>
<dbReference type="EMBL" id="JAXAFO010000004">
    <property type="protein sequence ID" value="MDX6848363.1"/>
    <property type="molecule type" value="Genomic_DNA"/>
</dbReference>
<evidence type="ECO:0000313" key="19">
    <source>
        <dbReference type="Proteomes" id="UP001273505"/>
    </source>
</evidence>
<organism evidence="18 19">
    <name type="scientific">Gilvimarinus gilvus</name>
    <dbReference type="NCBI Taxonomy" id="3058038"/>
    <lineage>
        <taxon>Bacteria</taxon>
        <taxon>Pseudomonadati</taxon>
        <taxon>Pseudomonadota</taxon>
        <taxon>Gammaproteobacteria</taxon>
        <taxon>Cellvibrionales</taxon>
        <taxon>Cellvibrionaceae</taxon>
        <taxon>Gilvimarinus</taxon>
    </lineage>
</organism>
<keyword evidence="5 15" id="KW-0347">Helicase</keyword>